<dbReference type="PANTHER" id="PTHR11060:SF0">
    <property type="entry name" value="PROTEIN MEMO1"/>
    <property type="match status" value="1"/>
</dbReference>
<dbReference type="Gene3D" id="3.40.830.10">
    <property type="entry name" value="LigB-like"/>
    <property type="match status" value="1"/>
</dbReference>
<evidence type="ECO:0000313" key="3">
    <source>
        <dbReference type="EMBL" id="NDU42926.1"/>
    </source>
</evidence>
<name>A0A845U6E4_9PROT</name>
<dbReference type="HAMAP" id="MF_00055">
    <property type="entry name" value="MEMO1"/>
    <property type="match status" value="1"/>
</dbReference>
<dbReference type="Pfam" id="PF01875">
    <property type="entry name" value="Memo"/>
    <property type="match status" value="1"/>
</dbReference>
<dbReference type="NCBIfam" id="TIGR04336">
    <property type="entry name" value="AmmeMemoSam_B"/>
    <property type="match status" value="1"/>
</dbReference>
<dbReference type="EMBL" id="WNJL01000035">
    <property type="protein sequence ID" value="NDU42926.1"/>
    <property type="molecule type" value="Genomic_DNA"/>
</dbReference>
<dbReference type="RefSeq" id="WP_163098155.1">
    <property type="nucleotide sequence ID" value="NZ_CP127523.1"/>
</dbReference>
<gene>
    <name evidence="3" type="primary">amrB</name>
    <name evidence="3" type="ORF">GL267_09850</name>
</gene>
<dbReference type="InterPro" id="IPR002737">
    <property type="entry name" value="MEMO1_fam"/>
</dbReference>
<comment type="caution">
    <text evidence="3">The sequence shown here is derived from an EMBL/GenBank/DDBJ whole genome shotgun (WGS) entry which is preliminary data.</text>
</comment>
<reference evidence="3" key="1">
    <citation type="submission" date="2019-11" db="EMBL/GenBank/DDBJ databases">
        <title>Acidithiobacillus ferrianus sp. nov.: a facultatively anaerobic and extremely acidophilic chemolithoautotroph.</title>
        <authorList>
            <person name="Norris P.R."/>
            <person name="Falagan C."/>
            <person name="Moya-Beltran A."/>
            <person name="Castro M."/>
            <person name="Quatrini R."/>
            <person name="Johnson D.B."/>
        </authorList>
    </citation>
    <scope>NUCLEOTIDE SEQUENCE [LARGE SCALE GENOMIC DNA]</scope>
    <source>
        <strain evidence="3">MG</strain>
    </source>
</reference>
<accession>A0A845U6E4</accession>
<comment type="similarity">
    <text evidence="1 2">Belongs to the MEMO1 family.</text>
</comment>
<protein>
    <recommendedName>
        <fullName evidence="2">MEMO1 family protein GL267_09850</fullName>
    </recommendedName>
</protein>
<evidence type="ECO:0000256" key="1">
    <source>
        <dbReference type="ARBA" id="ARBA00006315"/>
    </source>
</evidence>
<dbReference type="CDD" id="cd07361">
    <property type="entry name" value="MEMO_like"/>
    <property type="match status" value="1"/>
</dbReference>
<evidence type="ECO:0000256" key="2">
    <source>
        <dbReference type="HAMAP-Rule" id="MF_00055"/>
    </source>
</evidence>
<proteinExistence type="inferred from homology"/>
<sequence length="274" mass="29047">MNPIRPAAVAGTFYPAQAAILRQNLQHHLHHAPAPPSGGQAASPWPKALIVPHAGYPYSGPTAASAYRSLASGRGKIQRVVLLGPAHRVPFRGIALSGADAFQTPLGALPVDHAGVTAIAQLPQVLELPIAHAQEHALEVQLPFLQEVLGPVSILPLVVGEASPREVAEVLDTLWDGPESVILISSDLSHYHPYAEARRIDNATVRQILHPDGTPIHHAQACGAIPINGLLQIAHRHRLQPRLLDLRNSGDTAGGRDAVVGYAAFAFFAESTTP</sequence>
<organism evidence="3">
    <name type="scientific">Acidithiobacillus ferrianus</name>
    <dbReference type="NCBI Taxonomy" id="2678518"/>
    <lineage>
        <taxon>Bacteria</taxon>
        <taxon>Pseudomonadati</taxon>
        <taxon>Pseudomonadota</taxon>
        <taxon>Acidithiobacillia</taxon>
        <taxon>Acidithiobacillales</taxon>
        <taxon>Acidithiobacillaceae</taxon>
        <taxon>Acidithiobacillus</taxon>
    </lineage>
</organism>
<dbReference type="AlphaFoldDB" id="A0A845U6E4"/>
<dbReference type="PANTHER" id="PTHR11060">
    <property type="entry name" value="PROTEIN MEMO1"/>
    <property type="match status" value="1"/>
</dbReference>